<keyword evidence="5 6" id="KW-0472">Membrane</keyword>
<dbReference type="PIRSF" id="PIRSF006483">
    <property type="entry name" value="Membrane_protein_YitT"/>
    <property type="match status" value="1"/>
</dbReference>
<accession>A0A9D1L4I2</accession>
<dbReference type="GO" id="GO:0005886">
    <property type="term" value="C:plasma membrane"/>
    <property type="evidence" value="ECO:0007669"/>
    <property type="project" value="UniProtKB-SubCell"/>
</dbReference>
<dbReference type="PANTHER" id="PTHR33545">
    <property type="entry name" value="UPF0750 MEMBRANE PROTEIN YITT-RELATED"/>
    <property type="match status" value="1"/>
</dbReference>
<evidence type="ECO:0000259" key="7">
    <source>
        <dbReference type="Pfam" id="PF10035"/>
    </source>
</evidence>
<evidence type="ECO:0000256" key="6">
    <source>
        <dbReference type="SAM" id="Phobius"/>
    </source>
</evidence>
<evidence type="ECO:0000256" key="1">
    <source>
        <dbReference type="ARBA" id="ARBA00004651"/>
    </source>
</evidence>
<dbReference type="Pfam" id="PF02588">
    <property type="entry name" value="YitT_membrane"/>
    <property type="match status" value="1"/>
</dbReference>
<keyword evidence="4 6" id="KW-1133">Transmembrane helix</keyword>
<evidence type="ECO:0000256" key="4">
    <source>
        <dbReference type="ARBA" id="ARBA00022989"/>
    </source>
</evidence>
<feature type="transmembrane region" description="Helical" evidence="6">
    <location>
        <begin position="97"/>
        <end position="119"/>
    </location>
</feature>
<dbReference type="Proteomes" id="UP000824087">
    <property type="component" value="Unassembled WGS sequence"/>
</dbReference>
<sequence length="294" mass="32244">MWFKKKKEAQEINIIQSIYKKDRLVRYAQFVAGVLCVAIAFNLFILPTKIVYGMNGIGVICNSIWGVDSSIVILCGNILLLLLSCLLLGVDKTKNSVLGSLCVPIFIKLTAFLPAYMSIPMDDPLLMTLFGAAMTGFGLGLVFKSGFTTGGTDILNQIVSKYAHMSIGSSMIFTDGLIILAGIFAFGWIQLMYSVISLYIISIMTDKVILGISNSKTFYIITEHETAVKKFIMQHLSHGVTVLDGRGGFTGNHQKVIMCIIPTKEYFIAKEGIHSIDPNAFFLVTDAYEVYGGA</sequence>
<name>A0A9D1L4I2_9BACT</name>
<keyword evidence="3 6" id="KW-0812">Transmembrane</keyword>
<feature type="transmembrane region" description="Helical" evidence="6">
    <location>
        <begin position="125"/>
        <end position="143"/>
    </location>
</feature>
<evidence type="ECO:0000313" key="8">
    <source>
        <dbReference type="EMBL" id="HIU23003.1"/>
    </source>
</evidence>
<reference evidence="8" key="2">
    <citation type="journal article" date="2021" name="PeerJ">
        <title>Extensive microbial diversity within the chicken gut microbiome revealed by metagenomics and culture.</title>
        <authorList>
            <person name="Gilroy R."/>
            <person name="Ravi A."/>
            <person name="Getino M."/>
            <person name="Pursley I."/>
            <person name="Horton D.L."/>
            <person name="Alikhan N.F."/>
            <person name="Baker D."/>
            <person name="Gharbi K."/>
            <person name="Hall N."/>
            <person name="Watson M."/>
            <person name="Adriaenssens E.M."/>
            <person name="Foster-Nyarko E."/>
            <person name="Jarju S."/>
            <person name="Secka A."/>
            <person name="Antonio M."/>
            <person name="Oren A."/>
            <person name="Chaudhuri R.R."/>
            <person name="La Ragione R."/>
            <person name="Hildebrand F."/>
            <person name="Pallen M.J."/>
        </authorList>
    </citation>
    <scope>NUCLEOTIDE SEQUENCE</scope>
    <source>
        <strain evidence="8">CHK197-8231</strain>
    </source>
</reference>
<dbReference type="InterPro" id="IPR003740">
    <property type="entry name" value="YitT"/>
</dbReference>
<comment type="subcellular location">
    <subcellularLocation>
        <location evidence="1">Cell membrane</location>
        <topology evidence="1">Multi-pass membrane protein</topology>
    </subcellularLocation>
</comment>
<feature type="transmembrane region" description="Helical" evidence="6">
    <location>
        <begin position="24"/>
        <end position="45"/>
    </location>
</feature>
<evidence type="ECO:0000313" key="9">
    <source>
        <dbReference type="Proteomes" id="UP000824087"/>
    </source>
</evidence>
<evidence type="ECO:0000256" key="3">
    <source>
        <dbReference type="ARBA" id="ARBA00022692"/>
    </source>
</evidence>
<dbReference type="InterPro" id="IPR019264">
    <property type="entry name" value="DUF2179"/>
</dbReference>
<evidence type="ECO:0000256" key="5">
    <source>
        <dbReference type="ARBA" id="ARBA00023136"/>
    </source>
</evidence>
<feature type="transmembrane region" description="Helical" evidence="6">
    <location>
        <begin position="71"/>
        <end position="90"/>
    </location>
</feature>
<dbReference type="PANTHER" id="PTHR33545:SF9">
    <property type="entry name" value="UPF0750 MEMBRANE PROTEIN YITE"/>
    <property type="match status" value="1"/>
</dbReference>
<dbReference type="CDD" id="cd16380">
    <property type="entry name" value="YitT_C"/>
    <property type="match status" value="1"/>
</dbReference>
<dbReference type="EMBL" id="DVML01000032">
    <property type="protein sequence ID" value="HIU23003.1"/>
    <property type="molecule type" value="Genomic_DNA"/>
</dbReference>
<dbReference type="AlphaFoldDB" id="A0A9D1L4I2"/>
<gene>
    <name evidence="8" type="ORF">IAD49_05420</name>
</gene>
<feature type="transmembrane region" description="Helical" evidence="6">
    <location>
        <begin position="163"/>
        <end position="185"/>
    </location>
</feature>
<comment type="caution">
    <text evidence="8">The sequence shown here is derived from an EMBL/GenBank/DDBJ whole genome shotgun (WGS) entry which is preliminary data.</text>
</comment>
<protein>
    <submittedName>
        <fullName evidence="8">YitT family protein</fullName>
    </submittedName>
</protein>
<keyword evidence="2" id="KW-1003">Cell membrane</keyword>
<dbReference type="InterPro" id="IPR015867">
    <property type="entry name" value="N-reg_PII/ATP_PRibTrfase_C"/>
</dbReference>
<feature type="domain" description="DUF2179" evidence="7">
    <location>
        <begin position="238"/>
        <end position="292"/>
    </location>
</feature>
<reference evidence="8" key="1">
    <citation type="submission" date="2020-10" db="EMBL/GenBank/DDBJ databases">
        <authorList>
            <person name="Gilroy R."/>
        </authorList>
    </citation>
    <scope>NUCLEOTIDE SEQUENCE</scope>
    <source>
        <strain evidence="8">CHK197-8231</strain>
    </source>
</reference>
<evidence type="ECO:0000256" key="2">
    <source>
        <dbReference type="ARBA" id="ARBA00022475"/>
    </source>
</evidence>
<proteinExistence type="predicted"/>
<dbReference type="Pfam" id="PF10035">
    <property type="entry name" value="DUF2179"/>
    <property type="match status" value="1"/>
</dbReference>
<dbReference type="InterPro" id="IPR051461">
    <property type="entry name" value="UPF0750_membrane"/>
</dbReference>
<dbReference type="Gene3D" id="3.30.70.120">
    <property type="match status" value="1"/>
</dbReference>
<organism evidence="8 9">
    <name type="scientific">Candidatus Fimihabitans intestinipullorum</name>
    <dbReference type="NCBI Taxonomy" id="2840820"/>
    <lineage>
        <taxon>Bacteria</taxon>
        <taxon>Bacillati</taxon>
        <taxon>Mycoplasmatota</taxon>
        <taxon>Mycoplasmatota incertae sedis</taxon>
        <taxon>Candidatus Fimihabitans</taxon>
    </lineage>
</organism>